<feature type="chain" id="PRO_5012377567" evidence="1">
    <location>
        <begin position="24"/>
        <end position="138"/>
    </location>
</feature>
<dbReference type="EMBL" id="NGUO01000004">
    <property type="protein sequence ID" value="OWS72126.1"/>
    <property type="molecule type" value="Genomic_DNA"/>
</dbReference>
<evidence type="ECO:0000313" key="2">
    <source>
        <dbReference type="EMBL" id="OWS72126.1"/>
    </source>
</evidence>
<accession>A0A254Q3I6</accession>
<protein>
    <submittedName>
        <fullName evidence="2">DsrE/DsrF-like family protein</fullName>
    </submittedName>
</protein>
<feature type="signal peptide" evidence="1">
    <location>
        <begin position="1"/>
        <end position="23"/>
    </location>
</feature>
<evidence type="ECO:0000256" key="1">
    <source>
        <dbReference type="SAM" id="SignalP"/>
    </source>
</evidence>
<comment type="caution">
    <text evidence="2">The sequence shown here is derived from an EMBL/GenBank/DDBJ whole genome shotgun (WGS) entry which is preliminary data.</text>
</comment>
<evidence type="ECO:0000313" key="3">
    <source>
        <dbReference type="Proteomes" id="UP000198104"/>
    </source>
</evidence>
<dbReference type="InterPro" id="IPR003787">
    <property type="entry name" value="Sulphur_relay_DsrE/F-like"/>
</dbReference>
<dbReference type="OrthoDB" id="274802at2"/>
<name>A0A254Q3I6_9BURK</name>
<dbReference type="InterPro" id="IPR027396">
    <property type="entry name" value="DsrEFH-like"/>
</dbReference>
<reference evidence="2 3" key="1">
    <citation type="submission" date="2017-05" db="EMBL/GenBank/DDBJ databases">
        <title>Polynucleobacter sp. MWH-K35W1 isolated from the permanently anoxic monimolimnion of a meromictic lake.</title>
        <authorList>
            <person name="Hahn M.W."/>
        </authorList>
    </citation>
    <scope>NUCLEOTIDE SEQUENCE [LARGE SCALE GENOMIC DNA]</scope>
    <source>
        <strain evidence="2 3">MWH-K35W1</strain>
    </source>
</reference>
<organism evidence="2 3">
    <name type="scientific">Polynucleobacter aenigmaticus</name>
    <dbReference type="NCBI Taxonomy" id="1743164"/>
    <lineage>
        <taxon>Bacteria</taxon>
        <taxon>Pseudomonadati</taxon>
        <taxon>Pseudomonadota</taxon>
        <taxon>Betaproteobacteria</taxon>
        <taxon>Burkholderiales</taxon>
        <taxon>Burkholderiaceae</taxon>
        <taxon>Polynucleobacter</taxon>
    </lineage>
</organism>
<dbReference type="Gene3D" id="3.40.1260.10">
    <property type="entry name" value="DsrEFH-like"/>
    <property type="match status" value="1"/>
</dbReference>
<sequence length="138" mass="14649">MILRLLKSLFISSLAVMSLSAISGPNDPLFINLSTDDLNRSTMAINFGKHHSASGHPLTIFLNDKAVMLGVKTGASKHAEQQQALSEVISAGALVIMCPMCLKQAGYTESDLISGVKLGGPKITGEALFKDGTKTMSW</sequence>
<keyword evidence="1" id="KW-0732">Signal</keyword>
<dbReference type="SUPFAM" id="SSF75169">
    <property type="entry name" value="DsrEFH-like"/>
    <property type="match status" value="1"/>
</dbReference>
<dbReference type="Proteomes" id="UP000198104">
    <property type="component" value="Unassembled WGS sequence"/>
</dbReference>
<dbReference type="Pfam" id="PF02635">
    <property type="entry name" value="DsrE"/>
    <property type="match status" value="1"/>
</dbReference>
<keyword evidence="3" id="KW-1185">Reference proteome</keyword>
<gene>
    <name evidence="2" type="ORF">CBI30_02730</name>
</gene>
<proteinExistence type="predicted"/>
<dbReference type="AlphaFoldDB" id="A0A254Q3I6"/>